<organism evidence="1 2">
    <name type="scientific">Colocasia esculenta</name>
    <name type="common">Wild taro</name>
    <name type="synonym">Arum esculentum</name>
    <dbReference type="NCBI Taxonomy" id="4460"/>
    <lineage>
        <taxon>Eukaryota</taxon>
        <taxon>Viridiplantae</taxon>
        <taxon>Streptophyta</taxon>
        <taxon>Embryophyta</taxon>
        <taxon>Tracheophyta</taxon>
        <taxon>Spermatophyta</taxon>
        <taxon>Magnoliopsida</taxon>
        <taxon>Liliopsida</taxon>
        <taxon>Araceae</taxon>
        <taxon>Aroideae</taxon>
        <taxon>Colocasieae</taxon>
        <taxon>Colocasia</taxon>
    </lineage>
</organism>
<sequence>ALHSCRQLLLNSGFQNHGCAGKLDLSTGNLLLSTGHLHLSTGKVDLVGLDLEEVDLVEFVLEEGVPEDFLLEESLLEDFLPEESLQFHQLVIKDPINSSNFIVERFLDSSMTVAL</sequence>
<evidence type="ECO:0000313" key="2">
    <source>
        <dbReference type="Proteomes" id="UP000652761"/>
    </source>
</evidence>
<proteinExistence type="predicted"/>
<dbReference type="Proteomes" id="UP000652761">
    <property type="component" value="Unassembled WGS sequence"/>
</dbReference>
<feature type="non-terminal residue" evidence="1">
    <location>
        <position position="115"/>
    </location>
</feature>
<comment type="caution">
    <text evidence="1">The sequence shown here is derived from an EMBL/GenBank/DDBJ whole genome shotgun (WGS) entry which is preliminary data.</text>
</comment>
<protein>
    <submittedName>
        <fullName evidence="1">Uncharacterized protein</fullName>
    </submittedName>
</protein>
<keyword evidence="2" id="KW-1185">Reference proteome</keyword>
<reference evidence="1" key="1">
    <citation type="submission" date="2017-07" db="EMBL/GenBank/DDBJ databases">
        <title>Taro Niue Genome Assembly and Annotation.</title>
        <authorList>
            <person name="Atibalentja N."/>
            <person name="Keating K."/>
            <person name="Fields C.J."/>
        </authorList>
    </citation>
    <scope>NUCLEOTIDE SEQUENCE</scope>
    <source>
        <strain evidence="1">Niue_2</strain>
        <tissue evidence="1">Leaf</tissue>
    </source>
</reference>
<dbReference type="AlphaFoldDB" id="A0A843WQU7"/>
<evidence type="ECO:0000313" key="1">
    <source>
        <dbReference type="EMBL" id="MQM13002.1"/>
    </source>
</evidence>
<gene>
    <name evidence="1" type="ORF">Taro_045924</name>
</gene>
<accession>A0A843WQU7</accession>
<dbReference type="EMBL" id="NMUH01005526">
    <property type="protein sequence ID" value="MQM13002.1"/>
    <property type="molecule type" value="Genomic_DNA"/>
</dbReference>
<feature type="non-terminal residue" evidence="1">
    <location>
        <position position="1"/>
    </location>
</feature>
<name>A0A843WQU7_COLES</name>